<evidence type="ECO:0000313" key="2">
    <source>
        <dbReference type="EMBL" id="SEK12856.1"/>
    </source>
</evidence>
<keyword evidence="1" id="KW-0812">Transmembrane</keyword>
<protein>
    <submittedName>
        <fullName evidence="2">Uncharacterized protein</fullName>
    </submittedName>
</protein>
<proteinExistence type="predicted"/>
<dbReference type="Proteomes" id="UP000198866">
    <property type="component" value="Unassembled WGS sequence"/>
</dbReference>
<accession>A0A1H7EFX9</accession>
<keyword evidence="1" id="KW-1133">Transmembrane helix</keyword>
<evidence type="ECO:0000313" key="3">
    <source>
        <dbReference type="Proteomes" id="UP000198866"/>
    </source>
</evidence>
<reference evidence="3" key="1">
    <citation type="submission" date="2016-10" db="EMBL/GenBank/DDBJ databases">
        <authorList>
            <person name="Varghese N."/>
            <person name="Submissions S."/>
        </authorList>
    </citation>
    <scope>NUCLEOTIDE SEQUENCE [LARGE SCALE GENOMIC DNA]</scope>
    <source>
        <strain evidence="3">LMG 26031</strain>
    </source>
</reference>
<sequence>MLNSYNAPIGRDKSFGTVDYDATALAILSIPACSGAPMAMHALFAFQMIR</sequence>
<evidence type="ECO:0000256" key="1">
    <source>
        <dbReference type="SAM" id="Phobius"/>
    </source>
</evidence>
<gene>
    <name evidence="2" type="ORF">SAMN05192539_106119</name>
</gene>
<organism evidence="2 3">
    <name type="scientific">Paraburkholderia diazotrophica</name>
    <dbReference type="NCBI Taxonomy" id="667676"/>
    <lineage>
        <taxon>Bacteria</taxon>
        <taxon>Pseudomonadati</taxon>
        <taxon>Pseudomonadota</taxon>
        <taxon>Betaproteobacteria</taxon>
        <taxon>Burkholderiales</taxon>
        <taxon>Burkholderiaceae</taxon>
        <taxon>Paraburkholderia</taxon>
    </lineage>
</organism>
<keyword evidence="3" id="KW-1185">Reference proteome</keyword>
<feature type="transmembrane region" description="Helical" evidence="1">
    <location>
        <begin position="22"/>
        <end position="46"/>
    </location>
</feature>
<keyword evidence="1" id="KW-0472">Membrane</keyword>
<dbReference type="EMBL" id="FNYE01000061">
    <property type="protein sequence ID" value="SEK12856.1"/>
    <property type="molecule type" value="Genomic_DNA"/>
</dbReference>
<dbReference type="AlphaFoldDB" id="A0A1H7EFX9"/>
<name>A0A1H7EFX9_9BURK</name>